<reference evidence="2" key="1">
    <citation type="submission" date="2022-07" db="EMBL/GenBank/DDBJ databases">
        <title>Genome analysis of Parmales, a sister group of diatoms, reveals the evolutionary specialization of diatoms from phago-mixotrophs to photoautotrophs.</title>
        <authorList>
            <person name="Ban H."/>
            <person name="Sato S."/>
            <person name="Yoshikawa S."/>
            <person name="Kazumasa Y."/>
            <person name="Nakamura Y."/>
            <person name="Ichinomiya M."/>
            <person name="Saitoh K."/>
            <person name="Sato N."/>
            <person name="Blanc-Mathieu R."/>
            <person name="Endo H."/>
            <person name="Kuwata A."/>
            <person name="Ogata H."/>
        </authorList>
    </citation>
    <scope>NUCLEOTIDE SEQUENCE</scope>
</reference>
<sequence>MSSSTNPPKKRLKSVFSSTPEPSPDSAPHHRLVAHVKPVTTLRAGMTATSGLGLFASPAGLSAGSSLASISASFVMSVPRSAQSPVGVAVSSILSPPPPGEFVLWLDMAKGRREHLHPCHPYLASLPDEMADVPSWSPSERLGLKGTNLGKGSDDSSAELEEMIARYLPPLLNATGEYRGMFEGLRGGDGIRWAKACYRSRRFPGSLLQKTGEGKYGSAKDGILLPFLDIMNHRMGAKMTWEAIDEGGLITFVAGEDVAPNSEVFNNYGGKANEELMMCYGFAIQNNAEDCYRLKLVVGGGEDGPTDLGTFDIYRADTNGRHEQFPRELWKALASLYVEEEEGVEGEEGGDDEQLEIGIEEVELLLATLTSRLRPFDATREADEVAEKGELGETHKESAIAMYRCGQGDVLRQSVRTLEGYRQNEVYNE</sequence>
<organism evidence="2 3">
    <name type="scientific">Triparma retinervis</name>
    <dbReference type="NCBI Taxonomy" id="2557542"/>
    <lineage>
        <taxon>Eukaryota</taxon>
        <taxon>Sar</taxon>
        <taxon>Stramenopiles</taxon>
        <taxon>Ochrophyta</taxon>
        <taxon>Bolidophyceae</taxon>
        <taxon>Parmales</taxon>
        <taxon>Triparmaceae</taxon>
        <taxon>Triparma</taxon>
    </lineage>
</organism>
<gene>
    <name evidence="2" type="ORF">TrRE_jg10676</name>
</gene>
<dbReference type="InterPro" id="IPR046341">
    <property type="entry name" value="SET_dom_sf"/>
</dbReference>
<dbReference type="Proteomes" id="UP001165082">
    <property type="component" value="Unassembled WGS sequence"/>
</dbReference>
<dbReference type="AlphaFoldDB" id="A0A9W7A1W6"/>
<keyword evidence="3" id="KW-1185">Reference proteome</keyword>
<evidence type="ECO:0000313" key="3">
    <source>
        <dbReference type="Proteomes" id="UP001165082"/>
    </source>
</evidence>
<proteinExistence type="predicted"/>
<dbReference type="SUPFAM" id="SSF82199">
    <property type="entry name" value="SET domain"/>
    <property type="match status" value="1"/>
</dbReference>
<dbReference type="OrthoDB" id="198969at2759"/>
<evidence type="ECO:0000256" key="1">
    <source>
        <dbReference type="SAM" id="MobiDB-lite"/>
    </source>
</evidence>
<comment type="caution">
    <text evidence="2">The sequence shown here is derived from an EMBL/GenBank/DDBJ whole genome shotgun (WGS) entry which is preliminary data.</text>
</comment>
<protein>
    <recommendedName>
        <fullName evidence="4">SET domain-containing protein</fullName>
    </recommendedName>
</protein>
<evidence type="ECO:0008006" key="4">
    <source>
        <dbReference type="Google" id="ProtNLM"/>
    </source>
</evidence>
<dbReference type="InterPro" id="IPR050600">
    <property type="entry name" value="SETD3_SETD6_MTase"/>
</dbReference>
<accession>A0A9W7A1W6</accession>
<name>A0A9W7A1W6_9STRA</name>
<dbReference type="EMBL" id="BRXZ01002536">
    <property type="protein sequence ID" value="GMH64362.1"/>
    <property type="molecule type" value="Genomic_DNA"/>
</dbReference>
<dbReference type="GO" id="GO:0016279">
    <property type="term" value="F:protein-lysine N-methyltransferase activity"/>
    <property type="evidence" value="ECO:0007669"/>
    <property type="project" value="TreeGrafter"/>
</dbReference>
<dbReference type="PANTHER" id="PTHR13271">
    <property type="entry name" value="UNCHARACTERIZED PUTATIVE METHYLTRANSFERASE"/>
    <property type="match status" value="1"/>
</dbReference>
<dbReference type="Gene3D" id="3.90.1410.10">
    <property type="entry name" value="set domain protein methyltransferase, domain 1"/>
    <property type="match status" value="1"/>
</dbReference>
<evidence type="ECO:0000313" key="2">
    <source>
        <dbReference type="EMBL" id="GMH64362.1"/>
    </source>
</evidence>
<feature type="region of interest" description="Disordered" evidence="1">
    <location>
        <begin position="1"/>
        <end position="29"/>
    </location>
</feature>